<dbReference type="InterPro" id="IPR028939">
    <property type="entry name" value="P5C_Rdtase_cat_N"/>
</dbReference>
<dbReference type="SUPFAM" id="SSF48179">
    <property type="entry name" value="6-phosphogluconate dehydrogenase C-terminal domain-like"/>
    <property type="match status" value="1"/>
</dbReference>
<evidence type="ECO:0000313" key="10">
    <source>
        <dbReference type="Proteomes" id="UP001150259"/>
    </source>
</evidence>
<comment type="caution">
    <text evidence="9">The sequence shown here is derived from an EMBL/GenBank/DDBJ whole genome shotgun (WGS) entry which is preliminary data.</text>
</comment>
<evidence type="ECO:0000256" key="1">
    <source>
        <dbReference type="ARBA" id="ARBA00005525"/>
    </source>
</evidence>
<keyword evidence="4 6" id="KW-0028">Amino-acid biosynthesis</keyword>
<dbReference type="RefSeq" id="WP_272460984.1">
    <property type="nucleotide sequence ID" value="NZ_JAPFQL010000011.1"/>
</dbReference>
<dbReference type="NCBIfam" id="TIGR00112">
    <property type="entry name" value="proC"/>
    <property type="match status" value="1"/>
</dbReference>
<dbReference type="PIRSF" id="PIRSF000193">
    <property type="entry name" value="Pyrrol-5-carb_rd"/>
    <property type="match status" value="1"/>
</dbReference>
<keyword evidence="10" id="KW-1185">Reference proteome</keyword>
<evidence type="ECO:0000256" key="3">
    <source>
        <dbReference type="ARBA" id="ARBA00023002"/>
    </source>
</evidence>
<dbReference type="InterPro" id="IPR008927">
    <property type="entry name" value="6-PGluconate_DH-like_C_sf"/>
</dbReference>
<dbReference type="Proteomes" id="UP001150259">
    <property type="component" value="Unassembled WGS sequence"/>
</dbReference>
<name>A0ABT5GE93_9MICO</name>
<dbReference type="GO" id="GO:0004735">
    <property type="term" value="F:pyrroline-5-carboxylate reductase activity"/>
    <property type="evidence" value="ECO:0007669"/>
    <property type="project" value="UniProtKB-EC"/>
</dbReference>
<keyword evidence="2 4" id="KW-0521">NADP</keyword>
<evidence type="ECO:0000256" key="4">
    <source>
        <dbReference type="HAMAP-Rule" id="MF_01925"/>
    </source>
</evidence>
<feature type="domain" description="Pyrroline-5-carboxylate reductase catalytic N-terminal" evidence="7">
    <location>
        <begin position="5"/>
        <end position="96"/>
    </location>
</feature>
<dbReference type="Gene3D" id="1.10.3730.10">
    <property type="entry name" value="ProC C-terminal domain-like"/>
    <property type="match status" value="1"/>
</dbReference>
<keyword evidence="4" id="KW-0963">Cytoplasm</keyword>
<dbReference type="Pfam" id="PF14748">
    <property type="entry name" value="P5CR_dimer"/>
    <property type="match status" value="1"/>
</dbReference>
<gene>
    <name evidence="4 9" type="primary">proC</name>
    <name evidence="9" type="ORF">OO014_03995</name>
</gene>
<comment type="similarity">
    <text evidence="1 4 6">Belongs to the pyrroline-5-carboxylate reductase family.</text>
</comment>
<dbReference type="PANTHER" id="PTHR11645">
    <property type="entry name" value="PYRROLINE-5-CARBOXYLATE REDUCTASE"/>
    <property type="match status" value="1"/>
</dbReference>
<dbReference type="InterPro" id="IPR053790">
    <property type="entry name" value="P5CR-like_CS"/>
</dbReference>
<comment type="catalytic activity">
    <reaction evidence="4 6">
        <text>L-proline + NADP(+) = (S)-1-pyrroline-5-carboxylate + NADPH + 2 H(+)</text>
        <dbReference type="Rhea" id="RHEA:14109"/>
        <dbReference type="ChEBI" id="CHEBI:15378"/>
        <dbReference type="ChEBI" id="CHEBI:17388"/>
        <dbReference type="ChEBI" id="CHEBI:57783"/>
        <dbReference type="ChEBI" id="CHEBI:58349"/>
        <dbReference type="ChEBI" id="CHEBI:60039"/>
        <dbReference type="EC" id="1.5.1.2"/>
    </reaction>
</comment>
<dbReference type="PANTHER" id="PTHR11645:SF0">
    <property type="entry name" value="PYRROLINE-5-CARBOXYLATE REDUCTASE 3"/>
    <property type="match status" value="1"/>
</dbReference>
<dbReference type="EC" id="1.5.1.2" evidence="4 5"/>
<accession>A0ABT5GE93</accession>
<dbReference type="PROSITE" id="PS00521">
    <property type="entry name" value="P5CR"/>
    <property type="match status" value="1"/>
</dbReference>
<proteinExistence type="inferred from homology"/>
<keyword evidence="3 4" id="KW-0560">Oxidoreductase</keyword>
<protein>
    <recommendedName>
        <fullName evidence="4 5">Pyrroline-5-carboxylate reductase</fullName>
        <shortName evidence="4">P5C reductase</shortName>
        <shortName evidence="4">P5CR</shortName>
        <ecNumber evidence="4 5">1.5.1.2</ecNumber>
    </recommendedName>
    <alternativeName>
        <fullName evidence="4">PCA reductase</fullName>
    </alternativeName>
</protein>
<evidence type="ECO:0000259" key="7">
    <source>
        <dbReference type="Pfam" id="PF03807"/>
    </source>
</evidence>
<evidence type="ECO:0000259" key="8">
    <source>
        <dbReference type="Pfam" id="PF14748"/>
    </source>
</evidence>
<organism evidence="9 10">
    <name type="scientific">Intrasporangium calvum</name>
    <dbReference type="NCBI Taxonomy" id="53358"/>
    <lineage>
        <taxon>Bacteria</taxon>
        <taxon>Bacillati</taxon>
        <taxon>Actinomycetota</taxon>
        <taxon>Actinomycetes</taxon>
        <taxon>Micrococcales</taxon>
        <taxon>Intrasporangiaceae</taxon>
        <taxon>Intrasporangium</taxon>
    </lineage>
</organism>
<dbReference type="Gene3D" id="3.40.50.720">
    <property type="entry name" value="NAD(P)-binding Rossmann-like Domain"/>
    <property type="match status" value="1"/>
</dbReference>
<dbReference type="InterPro" id="IPR029036">
    <property type="entry name" value="P5CR_dimer"/>
</dbReference>
<evidence type="ECO:0000256" key="2">
    <source>
        <dbReference type="ARBA" id="ARBA00022857"/>
    </source>
</evidence>
<sequence>MGTTAIFGAGVMGETLLSGLLRSGRDAGDLVITERNPERAALLAEKYAVRALSNAEAADLADTLVLVVKPQDMEGLLDEIRDHVREGNTVVSLAAGITTEFLEARLPEGSSVVRVMPNTPALVDQGMAGISPGRHCTDAHLSEAEALLSSCGKVVRLEEKHLDAVTAISGSGPAYIFYVVEAMIEAGVVLGLPRATATELVVQTLYGAATMLKETHEHPTVLREQVSSPGGTTVAALRQLDDHKVRAAFVNAMEAAAARSRQLASGHV</sequence>
<dbReference type="HAMAP" id="MF_01925">
    <property type="entry name" value="P5C_reductase"/>
    <property type="match status" value="1"/>
</dbReference>
<comment type="subcellular location">
    <subcellularLocation>
        <location evidence="4">Cytoplasm</location>
    </subcellularLocation>
</comment>
<comment type="function">
    <text evidence="4">Catalyzes the reduction of 1-pyrroline-5-carboxylate (PCA) to L-proline.</text>
</comment>
<keyword evidence="4 6" id="KW-0641">Proline biosynthesis</keyword>
<dbReference type="InterPro" id="IPR000304">
    <property type="entry name" value="Pyrroline-COOH_reductase"/>
</dbReference>
<evidence type="ECO:0000256" key="5">
    <source>
        <dbReference type="NCBIfam" id="TIGR00112"/>
    </source>
</evidence>
<evidence type="ECO:0000313" key="9">
    <source>
        <dbReference type="EMBL" id="MDC5696407.1"/>
    </source>
</evidence>
<dbReference type="EMBL" id="JAPFQL010000011">
    <property type="protein sequence ID" value="MDC5696407.1"/>
    <property type="molecule type" value="Genomic_DNA"/>
</dbReference>
<evidence type="ECO:0000256" key="6">
    <source>
        <dbReference type="RuleBase" id="RU003903"/>
    </source>
</evidence>
<dbReference type="InterPro" id="IPR036291">
    <property type="entry name" value="NAD(P)-bd_dom_sf"/>
</dbReference>
<dbReference type="Pfam" id="PF03807">
    <property type="entry name" value="F420_oxidored"/>
    <property type="match status" value="1"/>
</dbReference>
<dbReference type="SUPFAM" id="SSF51735">
    <property type="entry name" value="NAD(P)-binding Rossmann-fold domains"/>
    <property type="match status" value="1"/>
</dbReference>
<comment type="pathway">
    <text evidence="4 6">Amino-acid biosynthesis; L-proline biosynthesis; L-proline from L-glutamate 5-semialdehyde: step 1/1.</text>
</comment>
<feature type="domain" description="Pyrroline-5-carboxylate reductase dimerisation" evidence="8">
    <location>
        <begin position="159"/>
        <end position="263"/>
    </location>
</feature>
<reference evidence="9 10" key="1">
    <citation type="submission" date="2022-11" db="EMBL/GenBank/DDBJ databases">
        <title>Anaerobic phenanthrene biodegradation by a DNRA strain PheN6.</title>
        <authorList>
            <person name="Zhang Z."/>
        </authorList>
    </citation>
    <scope>NUCLEOTIDE SEQUENCE [LARGE SCALE GENOMIC DNA]</scope>
    <source>
        <strain evidence="9 10">PheN6</strain>
    </source>
</reference>
<comment type="catalytic activity">
    <reaction evidence="4">
        <text>L-proline + NAD(+) = (S)-1-pyrroline-5-carboxylate + NADH + 2 H(+)</text>
        <dbReference type="Rhea" id="RHEA:14105"/>
        <dbReference type="ChEBI" id="CHEBI:15378"/>
        <dbReference type="ChEBI" id="CHEBI:17388"/>
        <dbReference type="ChEBI" id="CHEBI:57540"/>
        <dbReference type="ChEBI" id="CHEBI:57945"/>
        <dbReference type="ChEBI" id="CHEBI:60039"/>
        <dbReference type="EC" id="1.5.1.2"/>
    </reaction>
</comment>